<dbReference type="Pfam" id="PF22527">
    <property type="entry name" value="DEXQc_Suv3"/>
    <property type="match status" value="1"/>
</dbReference>
<dbReference type="Proteomes" id="UP000536275">
    <property type="component" value="Unassembled WGS sequence"/>
</dbReference>
<evidence type="ECO:0000256" key="2">
    <source>
        <dbReference type="ARBA" id="ARBA00022801"/>
    </source>
</evidence>
<keyword evidence="2" id="KW-0378">Hydrolase</keyword>
<dbReference type="GO" id="GO:0000965">
    <property type="term" value="P:mitochondrial RNA 3'-end processing"/>
    <property type="evidence" value="ECO:0007669"/>
    <property type="project" value="TreeGrafter"/>
</dbReference>
<evidence type="ECO:0000259" key="5">
    <source>
        <dbReference type="Pfam" id="PF22527"/>
    </source>
</evidence>
<dbReference type="Gene3D" id="3.40.50.300">
    <property type="entry name" value="P-loop containing nucleotide triphosphate hydrolases"/>
    <property type="match status" value="1"/>
</dbReference>
<dbReference type="AlphaFoldDB" id="A0A8H6BXQ8"/>
<organism evidence="6 7">
    <name type="scientific">Candida albicans</name>
    <name type="common">Yeast</name>
    <dbReference type="NCBI Taxonomy" id="5476"/>
    <lineage>
        <taxon>Eukaryota</taxon>
        <taxon>Fungi</taxon>
        <taxon>Dikarya</taxon>
        <taxon>Ascomycota</taxon>
        <taxon>Saccharomycotina</taxon>
        <taxon>Pichiomycetes</taxon>
        <taxon>Debaryomycetaceae</taxon>
        <taxon>Candida/Lodderomyces clade</taxon>
        <taxon>Candida</taxon>
    </lineage>
</organism>
<dbReference type="GO" id="GO:0005524">
    <property type="term" value="F:ATP binding"/>
    <property type="evidence" value="ECO:0007669"/>
    <property type="project" value="UniProtKB-KW"/>
</dbReference>
<accession>A0A8H6BXQ8</accession>
<dbReference type="GO" id="GO:0045025">
    <property type="term" value="C:mitochondrial degradosome"/>
    <property type="evidence" value="ECO:0007669"/>
    <property type="project" value="TreeGrafter"/>
</dbReference>
<comment type="caution">
    <text evidence="6">The sequence shown here is derived from an EMBL/GenBank/DDBJ whole genome shotgun (WGS) entry which is preliminary data.</text>
</comment>
<dbReference type="PANTHER" id="PTHR12131">
    <property type="entry name" value="ATP-DEPENDENT RNA AND DNA HELICASE"/>
    <property type="match status" value="1"/>
</dbReference>
<name>A0A8H6BXQ8_CANAX</name>
<feature type="domain" description="ATP-dependent RNA helicase SUV3 DEXQ-box helicase" evidence="5">
    <location>
        <begin position="178"/>
        <end position="247"/>
    </location>
</feature>
<sequence length="255" mass="29041">MIVKRYVASLYSLRGVSTRVNLIHRTYATTVAKDNIDHNDSSPVFNNNEVRFENINASIHPILLDLKNKLIKGKFDSPYTILNDQPSDVKTEIFQSFEQQLSKALSSKSTPENKITLVDYLNPTLDNISSLLHLISNNTYPNNFLEFSNLSSNNDLIMQLFTQLLHKIFLQYRIENASFEKPKKMKRKIIMHVGPTNSGKTYNSLIKLSKSKTGYYAGPLRLLAREIYEKFNSQGIGCNLITGEEVVPSIDKYGK</sequence>
<dbReference type="SUPFAM" id="SSF52540">
    <property type="entry name" value="P-loop containing nucleoside triphosphate hydrolases"/>
    <property type="match status" value="1"/>
</dbReference>
<evidence type="ECO:0000313" key="6">
    <source>
        <dbReference type="EMBL" id="KAF6065281.1"/>
    </source>
</evidence>
<keyword evidence="3" id="KW-0347">Helicase</keyword>
<dbReference type="InterPro" id="IPR027417">
    <property type="entry name" value="P-loop_NTPase"/>
</dbReference>
<evidence type="ECO:0000256" key="4">
    <source>
        <dbReference type="ARBA" id="ARBA00022840"/>
    </source>
</evidence>
<proteinExistence type="predicted"/>
<dbReference type="GO" id="GO:0016787">
    <property type="term" value="F:hydrolase activity"/>
    <property type="evidence" value="ECO:0007669"/>
    <property type="project" value="UniProtKB-KW"/>
</dbReference>
<reference evidence="6 7" key="1">
    <citation type="submission" date="2020-03" db="EMBL/GenBank/DDBJ databases">
        <title>FDA dAtabase for Regulatory Grade micrObial Sequences (FDA-ARGOS): Supporting development and validation of Infectious Disease Dx tests.</title>
        <authorList>
            <person name="Campos J."/>
            <person name="Goldberg B."/>
            <person name="Tallon L."/>
            <person name="Sadzewicz L."/>
            <person name="Vavikolanu K."/>
            <person name="Mehta A."/>
            <person name="Aluvathingal J."/>
            <person name="Nadendla S."/>
            <person name="Nandy P."/>
            <person name="Geyer C."/>
            <person name="Yan Y."/>
            <person name="Sichtig H."/>
        </authorList>
    </citation>
    <scope>NUCLEOTIDE SEQUENCE [LARGE SCALE GENOMIC DNA]</scope>
    <source>
        <strain evidence="6 7">FDAARGOS_656</strain>
    </source>
</reference>
<gene>
    <name evidence="6" type="ORF">FOB64_005034</name>
</gene>
<evidence type="ECO:0000313" key="7">
    <source>
        <dbReference type="Proteomes" id="UP000536275"/>
    </source>
</evidence>
<protein>
    <recommendedName>
        <fullName evidence="5">ATP-dependent RNA helicase SUV3 DEXQ-box helicase domain-containing protein</fullName>
    </recommendedName>
</protein>
<dbReference type="InterPro" id="IPR055206">
    <property type="entry name" value="DEXQc_SUV3"/>
</dbReference>
<evidence type="ECO:0000256" key="3">
    <source>
        <dbReference type="ARBA" id="ARBA00022806"/>
    </source>
</evidence>
<keyword evidence="1" id="KW-0547">Nucleotide-binding</keyword>
<dbReference type="EMBL" id="JABWAD010000059">
    <property type="protein sequence ID" value="KAF6065281.1"/>
    <property type="molecule type" value="Genomic_DNA"/>
</dbReference>
<dbReference type="InterPro" id="IPR050699">
    <property type="entry name" value="RNA-DNA_Helicase"/>
</dbReference>
<dbReference type="PANTHER" id="PTHR12131:SF1">
    <property type="entry name" value="ATP-DEPENDENT RNA HELICASE SUPV3L1, MITOCHONDRIAL-RELATED"/>
    <property type="match status" value="1"/>
</dbReference>
<dbReference type="GO" id="GO:0004386">
    <property type="term" value="F:helicase activity"/>
    <property type="evidence" value="ECO:0007669"/>
    <property type="project" value="UniProtKB-KW"/>
</dbReference>
<evidence type="ECO:0000256" key="1">
    <source>
        <dbReference type="ARBA" id="ARBA00022741"/>
    </source>
</evidence>
<keyword evidence="4" id="KW-0067">ATP-binding</keyword>